<feature type="region of interest" description="Disordered" evidence="1">
    <location>
        <begin position="1"/>
        <end position="47"/>
    </location>
</feature>
<evidence type="ECO:0000256" key="1">
    <source>
        <dbReference type="SAM" id="MobiDB-lite"/>
    </source>
</evidence>
<dbReference type="Proteomes" id="UP000023152">
    <property type="component" value="Unassembled WGS sequence"/>
</dbReference>
<dbReference type="SUPFAM" id="SSF56112">
    <property type="entry name" value="Protein kinase-like (PK-like)"/>
    <property type="match status" value="1"/>
</dbReference>
<dbReference type="AlphaFoldDB" id="X6MGL7"/>
<proteinExistence type="predicted"/>
<evidence type="ECO:0000313" key="3">
    <source>
        <dbReference type="Proteomes" id="UP000023152"/>
    </source>
</evidence>
<name>X6MGL7_RETFI</name>
<gene>
    <name evidence="2" type="ORF">RFI_24346</name>
</gene>
<keyword evidence="2" id="KW-0418">Kinase</keyword>
<evidence type="ECO:0000313" key="2">
    <source>
        <dbReference type="EMBL" id="ETO13029.1"/>
    </source>
</evidence>
<dbReference type="GO" id="GO:0016301">
    <property type="term" value="F:kinase activity"/>
    <property type="evidence" value="ECO:0007669"/>
    <property type="project" value="UniProtKB-KW"/>
</dbReference>
<keyword evidence="3" id="KW-1185">Reference proteome</keyword>
<comment type="caution">
    <text evidence="2">The sequence shown here is derived from an EMBL/GenBank/DDBJ whole genome shotgun (WGS) entry which is preliminary data.</text>
</comment>
<dbReference type="InterPro" id="IPR011009">
    <property type="entry name" value="Kinase-like_dom_sf"/>
</dbReference>
<dbReference type="Gene3D" id="3.30.200.20">
    <property type="entry name" value="Phosphorylase Kinase, domain 1"/>
    <property type="match status" value="1"/>
</dbReference>
<feature type="region of interest" description="Disordered" evidence="1">
    <location>
        <begin position="102"/>
        <end position="123"/>
    </location>
</feature>
<feature type="compositionally biased region" description="Basic and acidic residues" evidence="1">
    <location>
        <begin position="1"/>
        <end position="22"/>
    </location>
</feature>
<accession>X6MGL7</accession>
<feature type="compositionally biased region" description="Basic residues" evidence="1">
    <location>
        <begin position="107"/>
        <end position="120"/>
    </location>
</feature>
<keyword evidence="2" id="KW-0808">Transferase</keyword>
<organism evidence="2 3">
    <name type="scientific">Reticulomyxa filosa</name>
    <dbReference type="NCBI Taxonomy" id="46433"/>
    <lineage>
        <taxon>Eukaryota</taxon>
        <taxon>Sar</taxon>
        <taxon>Rhizaria</taxon>
        <taxon>Retaria</taxon>
        <taxon>Foraminifera</taxon>
        <taxon>Monothalamids</taxon>
        <taxon>Reticulomyxidae</taxon>
        <taxon>Reticulomyxa</taxon>
    </lineage>
</organism>
<dbReference type="EMBL" id="ASPP01020887">
    <property type="protein sequence ID" value="ETO13029.1"/>
    <property type="molecule type" value="Genomic_DNA"/>
</dbReference>
<protein>
    <submittedName>
        <fullName evidence="2">Mitogen-activated protein kinase 2</fullName>
    </submittedName>
</protein>
<reference evidence="2 3" key="1">
    <citation type="journal article" date="2013" name="Curr. Biol.">
        <title>The Genome of the Foraminiferan Reticulomyxa filosa.</title>
        <authorList>
            <person name="Glockner G."/>
            <person name="Hulsmann N."/>
            <person name="Schleicher M."/>
            <person name="Noegel A.A."/>
            <person name="Eichinger L."/>
            <person name="Gallinger C."/>
            <person name="Pawlowski J."/>
            <person name="Sierra R."/>
            <person name="Euteneuer U."/>
            <person name="Pillet L."/>
            <person name="Moustafa A."/>
            <person name="Platzer M."/>
            <person name="Groth M."/>
            <person name="Szafranski K."/>
            <person name="Schliwa M."/>
        </authorList>
    </citation>
    <scope>NUCLEOTIDE SEQUENCE [LARGE SCALE GENOMIC DNA]</scope>
</reference>
<sequence length="235" mass="27281">MDFFRSKESGTTEKISEKEKASKTSRKVKNIYTPKPNNEEDDSSDDHECEDEKEVNCILSRNEYFGTDCKKKNPQRGQDISQLQNCCKNTCQFEKLDEAGTATTTSKQKRQKSIRERRKGGGGEWWMRKKEKKKEMTCVKNVNIINSYGVVYEGKALVENGRFGIKVNDKIAIKKVRRVFVTVTDARRLLREIRILRALQDHDCIVRLVDILPPEDPANYMTMLRLTKLVFIFIC</sequence>